<dbReference type="InterPro" id="IPR006740">
    <property type="entry name" value="DUF604"/>
</dbReference>
<dbReference type="AlphaFoldDB" id="A0A2N3N1H8"/>
<dbReference type="VEuPathDB" id="FungiDB:jhhlp_007008"/>
<reference evidence="2 3" key="1">
    <citation type="journal article" date="2017" name="G3 (Bethesda)">
        <title>First Draft Genome Sequence of the Pathogenic Fungus Lomentospora prolificans (Formerly Scedosporium prolificans).</title>
        <authorList>
            <person name="Luo R."/>
            <person name="Zimin A."/>
            <person name="Workman R."/>
            <person name="Fan Y."/>
            <person name="Pertea G."/>
            <person name="Grossman N."/>
            <person name="Wear M.P."/>
            <person name="Jia B."/>
            <person name="Miller H."/>
            <person name="Casadevall A."/>
            <person name="Timp W."/>
            <person name="Zhang S.X."/>
            <person name="Salzberg S.L."/>
        </authorList>
    </citation>
    <scope>NUCLEOTIDE SEQUENCE [LARGE SCALE GENOMIC DNA]</scope>
    <source>
        <strain evidence="2 3">JHH-5317</strain>
    </source>
</reference>
<organism evidence="2 3">
    <name type="scientific">Lomentospora prolificans</name>
    <dbReference type="NCBI Taxonomy" id="41688"/>
    <lineage>
        <taxon>Eukaryota</taxon>
        <taxon>Fungi</taxon>
        <taxon>Dikarya</taxon>
        <taxon>Ascomycota</taxon>
        <taxon>Pezizomycotina</taxon>
        <taxon>Sordariomycetes</taxon>
        <taxon>Hypocreomycetidae</taxon>
        <taxon>Microascales</taxon>
        <taxon>Microascaceae</taxon>
        <taxon>Lomentospora</taxon>
    </lineage>
</organism>
<accession>A0A2N3N1H8</accession>
<dbReference type="STRING" id="41688.A0A2N3N1H8"/>
<dbReference type="Pfam" id="PF04646">
    <property type="entry name" value="DUF604"/>
    <property type="match status" value="1"/>
</dbReference>
<dbReference type="Gene3D" id="3.90.550.50">
    <property type="match status" value="1"/>
</dbReference>
<comment type="caution">
    <text evidence="2">The sequence shown here is derived from an EMBL/GenBank/DDBJ whole genome shotgun (WGS) entry which is preliminary data.</text>
</comment>
<dbReference type="PANTHER" id="PTHR10811">
    <property type="entry name" value="FRINGE-RELATED"/>
    <property type="match status" value="1"/>
</dbReference>
<keyword evidence="3" id="KW-1185">Reference proteome</keyword>
<evidence type="ECO:0000256" key="1">
    <source>
        <dbReference type="SAM" id="MobiDB-lite"/>
    </source>
</evidence>
<feature type="region of interest" description="Disordered" evidence="1">
    <location>
        <begin position="1"/>
        <end position="26"/>
    </location>
</feature>
<dbReference type="InParanoid" id="A0A2N3N1H8"/>
<gene>
    <name evidence="2" type="ORF">jhhlp_007008</name>
</gene>
<protein>
    <recommendedName>
        <fullName evidence="4">Glycosyltransferase family 31 protein</fullName>
    </recommendedName>
</protein>
<dbReference type="Proteomes" id="UP000233524">
    <property type="component" value="Unassembled WGS sequence"/>
</dbReference>
<evidence type="ECO:0000313" key="2">
    <source>
        <dbReference type="EMBL" id="PKS06262.1"/>
    </source>
</evidence>
<proteinExistence type="predicted"/>
<name>A0A2N3N1H8_9PEZI</name>
<feature type="compositionally biased region" description="Basic and acidic residues" evidence="1">
    <location>
        <begin position="12"/>
        <end position="26"/>
    </location>
</feature>
<sequence>MLSSSSGPDEDELRRPHPQESGKEGHCPAELEYLRSMRLTDQIVFSRRCIKPVLSAHVDRNQVVNLPESLFASKQTIELSTCTGAVVKPCDPITLHVPLPYPERTYPEYIFGIVTSQDRLRESAATFSHWMSRSSAKLVAIVSDSRPATRAQLDDLERLFSDRNIDATIINPTIEGLTTSQNHFAIIRDLLRYSDSSTKWIGVLDDDTFFPSFYRLAQELDRYDHTKEQYIGALSEDLRAVKNFGVMAFGGAGVFLSMTTAKTLDNHLEECLAETKSDQGDGIMMDCVYRHTRAKLTHVHGLHQQDMRGDVSGFFESGVQPISLHHWKSWYKHPVDKMSLITKYCGDCFLQRWGFGDDTIFTNGYSIAVYPNGMDGVDLDKTEETWGPTDGGFDHSLGPFRSKMPDGHKLSYLLVNSEALSSTAVRQVYVFKGNSRKKESDQVVELLWNFD</sequence>
<evidence type="ECO:0008006" key="4">
    <source>
        <dbReference type="Google" id="ProtNLM"/>
    </source>
</evidence>
<evidence type="ECO:0000313" key="3">
    <source>
        <dbReference type="Proteomes" id="UP000233524"/>
    </source>
</evidence>
<dbReference type="OrthoDB" id="414175at2759"/>
<dbReference type="EMBL" id="NLAX01001034">
    <property type="protein sequence ID" value="PKS06262.1"/>
    <property type="molecule type" value="Genomic_DNA"/>
</dbReference>